<name>A0AAX2IC38_CAPSP</name>
<accession>A0AAX2IC38</accession>
<sequence length="123" mass="14134">MKKQSVYTRIFAFLLLLCMLKVAFPVGEFFHNHQTKEELCAIATGDECHHESHLSAVDTHYDCIFLHLHQFFAPSFFTYHLWEQTVSTVFFFIEKGIPQTAFAIFSRGPPVGLSMSQFAKLAN</sequence>
<dbReference type="Proteomes" id="UP000249902">
    <property type="component" value="Unassembled WGS sequence"/>
</dbReference>
<proteinExistence type="predicted"/>
<comment type="caution">
    <text evidence="1">The sequence shown here is derived from an EMBL/GenBank/DDBJ whole genome shotgun (WGS) entry which is preliminary data.</text>
</comment>
<gene>
    <name evidence="1" type="ORF">NCTC11653_01257</name>
</gene>
<organism evidence="1 2">
    <name type="scientific">Capnocytophaga sputigena</name>
    <dbReference type="NCBI Taxonomy" id="1019"/>
    <lineage>
        <taxon>Bacteria</taxon>
        <taxon>Pseudomonadati</taxon>
        <taxon>Bacteroidota</taxon>
        <taxon>Flavobacteriia</taxon>
        <taxon>Flavobacteriales</taxon>
        <taxon>Flavobacteriaceae</taxon>
        <taxon>Capnocytophaga</taxon>
    </lineage>
</organism>
<evidence type="ECO:0000313" key="1">
    <source>
        <dbReference type="EMBL" id="SQA75358.1"/>
    </source>
</evidence>
<dbReference type="EMBL" id="UAVP01000007">
    <property type="protein sequence ID" value="SQA75358.1"/>
    <property type="molecule type" value="Genomic_DNA"/>
</dbReference>
<dbReference type="AlphaFoldDB" id="A0AAX2IC38"/>
<evidence type="ECO:0000313" key="2">
    <source>
        <dbReference type="Proteomes" id="UP000249902"/>
    </source>
</evidence>
<reference evidence="1 2" key="1">
    <citation type="submission" date="2018-06" db="EMBL/GenBank/DDBJ databases">
        <authorList>
            <consortium name="Pathogen Informatics"/>
            <person name="Doyle S."/>
        </authorList>
    </citation>
    <scope>NUCLEOTIDE SEQUENCE [LARGE SCALE GENOMIC DNA]</scope>
    <source>
        <strain evidence="1 2">NCTC11653</strain>
    </source>
</reference>
<protein>
    <submittedName>
        <fullName evidence="1">Uncharacterized protein</fullName>
    </submittedName>
</protein>
<dbReference type="RefSeq" id="WP_002681435.1">
    <property type="nucleotide sequence ID" value="NZ_CAUSZM010000076.1"/>
</dbReference>